<dbReference type="STRING" id="1246637.MTBBW1_1040068"/>
<proteinExistence type="predicted"/>
<keyword evidence="2" id="KW-1185">Reference proteome</keyword>
<dbReference type="AlphaFoldDB" id="A0A1W1H563"/>
<dbReference type="OrthoDB" id="5516008at2"/>
<sequence>MLNTFDWIRRSRSGAELMATLNYFRKCKPDLFPEEKSLANAVTLFDVPCSRCWIYPCEDPDGEAYCRICKKIVTASRKMGHRSRHSVVVWGYVNQIPKNLESGKGFYSSDIVGAYVHDDSHFMLVLDRYKIKPWLQELLLYHGADLKGLLQIFPTTGKSAKAEMSDIINRAIHQDSRYPMDTLRVRFFSRPYQVFSPRERDNAGILTFSVMEFLELLQMAFIFRSLLRPEDQDLLRELINLDNITDGRFQWSRFAATLKPEARDMLNSWNIRTWSENQIILLYELLDYVEYVF</sequence>
<reference evidence="1 2" key="1">
    <citation type="submission" date="2017-03" db="EMBL/GenBank/DDBJ databases">
        <authorList>
            <person name="Afonso C.L."/>
            <person name="Miller P.J."/>
            <person name="Scott M.A."/>
            <person name="Spackman E."/>
            <person name="Goraichik I."/>
            <person name="Dimitrov K.M."/>
            <person name="Suarez D.L."/>
            <person name="Swayne D.E."/>
        </authorList>
    </citation>
    <scope>NUCLEOTIDE SEQUENCE [LARGE SCALE GENOMIC DNA]</scope>
    <source>
        <strain evidence="1">PRJEB14757</strain>
    </source>
</reference>
<name>A0A1W1H563_9BACT</name>
<dbReference type="EMBL" id="FWEV01000007">
    <property type="protein sequence ID" value="SLM27611.1"/>
    <property type="molecule type" value="Genomic_DNA"/>
</dbReference>
<dbReference type="RefSeq" id="WP_080804074.1">
    <property type="nucleotide sequence ID" value="NZ_LT828545.1"/>
</dbReference>
<evidence type="ECO:0000313" key="1">
    <source>
        <dbReference type="EMBL" id="SLM27611.1"/>
    </source>
</evidence>
<accession>A0A1W1H563</accession>
<organism evidence="1 2">
    <name type="scientific">Desulfamplus magnetovallimortis</name>
    <dbReference type="NCBI Taxonomy" id="1246637"/>
    <lineage>
        <taxon>Bacteria</taxon>
        <taxon>Pseudomonadati</taxon>
        <taxon>Thermodesulfobacteriota</taxon>
        <taxon>Desulfobacteria</taxon>
        <taxon>Desulfobacterales</taxon>
        <taxon>Desulfobacteraceae</taxon>
        <taxon>Desulfamplus</taxon>
    </lineage>
</organism>
<evidence type="ECO:0000313" key="2">
    <source>
        <dbReference type="Proteomes" id="UP000191931"/>
    </source>
</evidence>
<protein>
    <submittedName>
        <fullName evidence="1">Uncharacterized protein</fullName>
    </submittedName>
</protein>
<gene>
    <name evidence="1" type="ORF">MTBBW1_1040068</name>
</gene>
<dbReference type="Proteomes" id="UP000191931">
    <property type="component" value="Unassembled WGS sequence"/>
</dbReference>